<comment type="caution">
    <text evidence="3">The sequence shown here is derived from an EMBL/GenBank/DDBJ whole genome shotgun (WGS) entry which is preliminary data.</text>
</comment>
<accession>A0ABS1VB43</accession>
<feature type="region of interest" description="Disordered" evidence="2">
    <location>
        <begin position="185"/>
        <end position="215"/>
    </location>
</feature>
<dbReference type="RefSeq" id="WP_202828619.1">
    <property type="nucleotide sequence ID" value="NZ_JAEUXJ010000021.1"/>
</dbReference>
<dbReference type="EMBL" id="JAEUXJ010000021">
    <property type="protein sequence ID" value="MBL6458878.1"/>
    <property type="molecule type" value="Genomic_DNA"/>
</dbReference>
<name>A0ABS1VB43_9PROT</name>
<evidence type="ECO:0000313" key="4">
    <source>
        <dbReference type="Proteomes" id="UP000606490"/>
    </source>
</evidence>
<protein>
    <submittedName>
        <fullName evidence="3">Uncharacterized protein</fullName>
    </submittedName>
</protein>
<sequence>MAVFGMATASSRVDAAGLVPLLGVHEALIRRREDRLTEIAALQEKAEAVIARCNAEREKLRVELEALFATVSLIQADLRSLDEGRPLFSDQADENLIVDDGEISQKPKARLGDQHYLMLCALQNAESVSLEQVVRATRLSARRVKEQMVADVGNGVVKNDNGLLSITPKGIDLLTRFQQLKRSQGVPLPTLDSLENEGDRDEAEPETQDEEGEDA</sequence>
<feature type="coiled-coil region" evidence="1">
    <location>
        <begin position="39"/>
        <end position="70"/>
    </location>
</feature>
<evidence type="ECO:0000256" key="1">
    <source>
        <dbReference type="SAM" id="Coils"/>
    </source>
</evidence>
<feature type="compositionally biased region" description="Acidic residues" evidence="2">
    <location>
        <begin position="194"/>
        <end position="215"/>
    </location>
</feature>
<reference evidence="3 4" key="1">
    <citation type="submission" date="2021-01" db="EMBL/GenBank/DDBJ databases">
        <title>Belnapia mucosa sp. nov. and Belnapia arida sp. nov., isolated from the Tabernas Desert (Almeria, Spain).</title>
        <authorList>
            <person name="Molina-Menor E."/>
            <person name="Vidal-Verdu A."/>
            <person name="Calonge A."/>
            <person name="Satari L."/>
            <person name="Pereto Magraner J."/>
            <person name="Porcar Miralles M."/>
        </authorList>
    </citation>
    <scope>NUCLEOTIDE SEQUENCE [LARGE SCALE GENOMIC DNA]</scope>
    <source>
        <strain evidence="3 4">T6</strain>
    </source>
</reference>
<keyword evidence="4" id="KW-1185">Reference proteome</keyword>
<evidence type="ECO:0000313" key="3">
    <source>
        <dbReference type="EMBL" id="MBL6458878.1"/>
    </source>
</evidence>
<dbReference type="Proteomes" id="UP000606490">
    <property type="component" value="Unassembled WGS sequence"/>
</dbReference>
<gene>
    <name evidence="3" type="ORF">JMJ55_26470</name>
</gene>
<organism evidence="3 4">
    <name type="scientific">Belnapia mucosa</name>
    <dbReference type="NCBI Taxonomy" id="2804532"/>
    <lineage>
        <taxon>Bacteria</taxon>
        <taxon>Pseudomonadati</taxon>
        <taxon>Pseudomonadota</taxon>
        <taxon>Alphaproteobacteria</taxon>
        <taxon>Acetobacterales</taxon>
        <taxon>Roseomonadaceae</taxon>
        <taxon>Belnapia</taxon>
    </lineage>
</organism>
<evidence type="ECO:0000256" key="2">
    <source>
        <dbReference type="SAM" id="MobiDB-lite"/>
    </source>
</evidence>
<proteinExistence type="predicted"/>
<keyword evidence="1" id="KW-0175">Coiled coil</keyword>